<feature type="region of interest" description="Disordered" evidence="2">
    <location>
        <begin position="88"/>
        <end position="125"/>
    </location>
</feature>
<name>A0A8K0TDP1_9PEZI</name>
<dbReference type="AlphaFoldDB" id="A0A8K0TDP1"/>
<feature type="region of interest" description="Disordered" evidence="2">
    <location>
        <begin position="181"/>
        <end position="201"/>
    </location>
</feature>
<dbReference type="InterPro" id="IPR036864">
    <property type="entry name" value="Zn2-C6_fun-type_DNA-bd_sf"/>
</dbReference>
<reference evidence="3" key="1">
    <citation type="journal article" date="2021" name="Nat. Commun.">
        <title>Genetic determinants of endophytism in the Arabidopsis root mycobiome.</title>
        <authorList>
            <person name="Mesny F."/>
            <person name="Miyauchi S."/>
            <person name="Thiergart T."/>
            <person name="Pickel B."/>
            <person name="Atanasova L."/>
            <person name="Karlsson M."/>
            <person name="Huettel B."/>
            <person name="Barry K.W."/>
            <person name="Haridas S."/>
            <person name="Chen C."/>
            <person name="Bauer D."/>
            <person name="Andreopoulos W."/>
            <person name="Pangilinan J."/>
            <person name="LaButti K."/>
            <person name="Riley R."/>
            <person name="Lipzen A."/>
            <person name="Clum A."/>
            <person name="Drula E."/>
            <person name="Henrissat B."/>
            <person name="Kohler A."/>
            <person name="Grigoriev I.V."/>
            <person name="Martin F.M."/>
            <person name="Hacquard S."/>
        </authorList>
    </citation>
    <scope>NUCLEOTIDE SEQUENCE</scope>
    <source>
        <strain evidence="3">MPI-CAGE-AT-0016</strain>
    </source>
</reference>
<evidence type="ECO:0000313" key="3">
    <source>
        <dbReference type="EMBL" id="KAH7362689.1"/>
    </source>
</evidence>
<dbReference type="OrthoDB" id="5958943at2759"/>
<dbReference type="InterPro" id="IPR001138">
    <property type="entry name" value="Zn2Cys6_DnaBD"/>
</dbReference>
<keyword evidence="1" id="KW-0539">Nucleus</keyword>
<keyword evidence="4" id="KW-1185">Reference proteome</keyword>
<proteinExistence type="predicted"/>
<evidence type="ECO:0008006" key="5">
    <source>
        <dbReference type="Google" id="ProtNLM"/>
    </source>
</evidence>
<evidence type="ECO:0000313" key="4">
    <source>
        <dbReference type="Proteomes" id="UP000813385"/>
    </source>
</evidence>
<accession>A0A8K0TDP1</accession>
<feature type="region of interest" description="Disordered" evidence="2">
    <location>
        <begin position="242"/>
        <end position="271"/>
    </location>
</feature>
<organism evidence="3 4">
    <name type="scientific">Plectosphaerella cucumerina</name>
    <dbReference type="NCBI Taxonomy" id="40658"/>
    <lineage>
        <taxon>Eukaryota</taxon>
        <taxon>Fungi</taxon>
        <taxon>Dikarya</taxon>
        <taxon>Ascomycota</taxon>
        <taxon>Pezizomycotina</taxon>
        <taxon>Sordariomycetes</taxon>
        <taxon>Hypocreomycetidae</taxon>
        <taxon>Glomerellales</taxon>
        <taxon>Plectosphaerellaceae</taxon>
        <taxon>Plectosphaerella</taxon>
    </lineage>
</organism>
<protein>
    <recommendedName>
        <fullName evidence="5">Zn(2)-C6 fungal-type domain-containing protein</fullName>
    </recommendedName>
</protein>
<sequence length="849" mass="95011">MAPSSKSTTSTVHLPDRIRRQNHSCDHCRRSKKACDGYAINEAACSSPGTISHTTSSNDASQEPLPCSYCVRTKKKCSANPYWRRPQSSFVQDTDGPGVAAEWERDEEPKRQRTGQTAFPNPSFRGSLELTTDELGHLFQVPDLASLPWNIPPPGPDMTQLHSFFEFRPGSSGVDSVQDGYGGAFLPQDPGPPTTGSAGSLLQDDFLFSRPLGFDCPDTSEQDSQATPWSFTQEPLATPVSMPSEQALVFSDGSRRRRRRTSEDSDDEVGYQHSISTADSWMMKGSDNLIISDSLLRIYHDVLENNLACWLAEENCPYKMSRFGGNLLAGSSSVNDGLVVPEWGTSWTNRLYRRVMQLDRAAQRAKTIRLTRGESQAASRALDLVIMAFATQYAQGSRRKEKFRSATAGPDGMEDAFEQTMQQTIWRQARQALAEVADLESYRVVYAELIFGLTEKPWAEDDFPEEDGQAHVSALPKILETIAQSGPPVYLDRAAKKVQTLRYRFEAHETAQACKGRTQTESDMAQEDRRTIGLLYWLAVMFDTVSSSMNERPVALADEDCEQDVVQEKRSSQPDLGSAKERSKWEVEIFVPQGPTGQLPRLAWPCSYDVATAAISRSAPIKILIFRHLSYFQNVLRRKEFGQPTESAIRGATMVYRYWNTTYGSFYRDLVQHYDSVPTRVRSWFVCIYIPWHLASIMLSEMMDFVDDAGLGTAEGSSARRASSMALRMRRSSAIALSDLARVTTPEAVDDDTPLQLPGYHFAVEEGPLMTEPWTVILVRAFTKTALFHLGEAEDLRRHDLEVLGQGSDELRESIRRAEDCARALWSLGRKSQTARHVSNILSTALQQL</sequence>
<comment type="caution">
    <text evidence="3">The sequence shown here is derived from an EMBL/GenBank/DDBJ whole genome shotgun (WGS) entry which is preliminary data.</text>
</comment>
<dbReference type="CDD" id="cd00067">
    <property type="entry name" value="GAL4"/>
    <property type="match status" value="1"/>
</dbReference>
<dbReference type="GO" id="GO:0008270">
    <property type="term" value="F:zinc ion binding"/>
    <property type="evidence" value="ECO:0007669"/>
    <property type="project" value="InterPro"/>
</dbReference>
<dbReference type="GO" id="GO:0000981">
    <property type="term" value="F:DNA-binding transcription factor activity, RNA polymerase II-specific"/>
    <property type="evidence" value="ECO:0007669"/>
    <property type="project" value="InterPro"/>
</dbReference>
<gene>
    <name evidence="3" type="ORF">B0T11DRAFT_281263</name>
</gene>
<dbReference type="Proteomes" id="UP000813385">
    <property type="component" value="Unassembled WGS sequence"/>
</dbReference>
<evidence type="ECO:0000256" key="1">
    <source>
        <dbReference type="ARBA" id="ARBA00023242"/>
    </source>
</evidence>
<dbReference type="Gene3D" id="4.10.240.10">
    <property type="entry name" value="Zn(2)-C6 fungal-type DNA-binding domain"/>
    <property type="match status" value="1"/>
</dbReference>
<dbReference type="EMBL" id="JAGPXD010000003">
    <property type="protein sequence ID" value="KAH7362689.1"/>
    <property type="molecule type" value="Genomic_DNA"/>
</dbReference>
<evidence type="ECO:0000256" key="2">
    <source>
        <dbReference type="SAM" id="MobiDB-lite"/>
    </source>
</evidence>